<evidence type="ECO:0000313" key="2">
    <source>
        <dbReference type="EMBL" id="KAJ4437023.1"/>
    </source>
</evidence>
<keyword evidence="3" id="KW-1185">Reference proteome</keyword>
<evidence type="ECO:0000256" key="1">
    <source>
        <dbReference type="SAM" id="MobiDB-lite"/>
    </source>
</evidence>
<protein>
    <submittedName>
        <fullName evidence="2">Uncharacterized protein</fullName>
    </submittedName>
</protein>
<organism evidence="2 3">
    <name type="scientific">Periplaneta americana</name>
    <name type="common">American cockroach</name>
    <name type="synonym">Blatta americana</name>
    <dbReference type="NCBI Taxonomy" id="6978"/>
    <lineage>
        <taxon>Eukaryota</taxon>
        <taxon>Metazoa</taxon>
        <taxon>Ecdysozoa</taxon>
        <taxon>Arthropoda</taxon>
        <taxon>Hexapoda</taxon>
        <taxon>Insecta</taxon>
        <taxon>Pterygota</taxon>
        <taxon>Neoptera</taxon>
        <taxon>Polyneoptera</taxon>
        <taxon>Dictyoptera</taxon>
        <taxon>Blattodea</taxon>
        <taxon>Blattoidea</taxon>
        <taxon>Blattidae</taxon>
        <taxon>Blattinae</taxon>
        <taxon>Periplaneta</taxon>
    </lineage>
</organism>
<evidence type="ECO:0000313" key="3">
    <source>
        <dbReference type="Proteomes" id="UP001148838"/>
    </source>
</evidence>
<sequence>MTWKRFLTTTNYEMTGTTIAEKFSTLDSNPGEFTVAKMVLDSRSNRNDRDEIQTVEPFIPEPTLSEVEIAIKKLKKYKSPGMDQIPAELIQEGGSEYKTVILPVVLYGCETWTLTLRNRRKPLKLAIGIPLLQSLADSDRTISSLTSVPGNVGDKVNEKTANILSKNPGYYQLKEIQDILERKTPQKPTKCSIEQLTAFVQAPLTSYHNSSRINTHDDNDGGGGGGGGDDDDDNNNNNNDG</sequence>
<feature type="region of interest" description="Disordered" evidence="1">
    <location>
        <begin position="208"/>
        <end position="241"/>
    </location>
</feature>
<dbReference type="EMBL" id="JAJSOF020000021">
    <property type="protein sequence ID" value="KAJ4437023.1"/>
    <property type="molecule type" value="Genomic_DNA"/>
</dbReference>
<accession>A0ABQ8SS53</accession>
<comment type="caution">
    <text evidence="2">The sequence shown here is derived from an EMBL/GenBank/DDBJ whole genome shotgun (WGS) entry which is preliminary data.</text>
</comment>
<gene>
    <name evidence="2" type="ORF">ANN_17156</name>
</gene>
<dbReference type="Proteomes" id="UP001148838">
    <property type="component" value="Unassembled WGS sequence"/>
</dbReference>
<proteinExistence type="predicted"/>
<reference evidence="2 3" key="1">
    <citation type="journal article" date="2022" name="Allergy">
        <title>Genome assembly and annotation of Periplaneta americana reveal a comprehensive cockroach allergen profile.</title>
        <authorList>
            <person name="Wang L."/>
            <person name="Xiong Q."/>
            <person name="Saelim N."/>
            <person name="Wang L."/>
            <person name="Nong W."/>
            <person name="Wan A.T."/>
            <person name="Shi M."/>
            <person name="Liu X."/>
            <person name="Cao Q."/>
            <person name="Hui J.H.L."/>
            <person name="Sookrung N."/>
            <person name="Leung T.F."/>
            <person name="Tungtrongchitr A."/>
            <person name="Tsui S.K.W."/>
        </authorList>
    </citation>
    <scope>NUCLEOTIDE SEQUENCE [LARGE SCALE GENOMIC DNA]</scope>
    <source>
        <strain evidence="2">PWHHKU_190912</strain>
    </source>
</reference>
<name>A0ABQ8SS53_PERAM</name>